<sequence length="164" mass="18728">MTRSRLVSEDNIATTSSQKKGTTKRLDLKPEKKPVSKKMKKSTSICYTDKILDLITDPSIPTDAENTLNIKKDEDSLTVKTPVENTAIDYWTIAHYKCAKIANVAPQDRWKHAECLLKISLTGQHPDDLTTGKEMVTLIQSVFDRMMRHPNKKLLRHRPKKINL</sequence>
<evidence type="ECO:0000313" key="2">
    <source>
        <dbReference type="EMBL" id="KAF0737857.1"/>
    </source>
</evidence>
<accession>A0A6G0XCL5</accession>
<feature type="region of interest" description="Disordered" evidence="1">
    <location>
        <begin position="1"/>
        <end position="40"/>
    </location>
</feature>
<comment type="caution">
    <text evidence="2">The sequence shown here is derived from an EMBL/GenBank/DDBJ whole genome shotgun (WGS) entry which is preliminary data.</text>
</comment>
<protein>
    <submittedName>
        <fullName evidence="2">Uncharacterized protein</fullName>
    </submittedName>
</protein>
<organism evidence="2 3">
    <name type="scientific">Aphis craccivora</name>
    <name type="common">Cowpea aphid</name>
    <dbReference type="NCBI Taxonomy" id="307492"/>
    <lineage>
        <taxon>Eukaryota</taxon>
        <taxon>Metazoa</taxon>
        <taxon>Ecdysozoa</taxon>
        <taxon>Arthropoda</taxon>
        <taxon>Hexapoda</taxon>
        <taxon>Insecta</taxon>
        <taxon>Pterygota</taxon>
        <taxon>Neoptera</taxon>
        <taxon>Paraneoptera</taxon>
        <taxon>Hemiptera</taxon>
        <taxon>Sternorrhyncha</taxon>
        <taxon>Aphidomorpha</taxon>
        <taxon>Aphidoidea</taxon>
        <taxon>Aphididae</taxon>
        <taxon>Aphidini</taxon>
        <taxon>Aphis</taxon>
        <taxon>Aphis</taxon>
    </lineage>
</organism>
<keyword evidence="3" id="KW-1185">Reference proteome</keyword>
<dbReference type="OrthoDB" id="6610770at2759"/>
<dbReference type="EMBL" id="VUJU01007951">
    <property type="protein sequence ID" value="KAF0737857.1"/>
    <property type="molecule type" value="Genomic_DNA"/>
</dbReference>
<dbReference type="AlphaFoldDB" id="A0A6G0XCL5"/>
<name>A0A6G0XCL5_APHCR</name>
<evidence type="ECO:0000256" key="1">
    <source>
        <dbReference type="SAM" id="MobiDB-lite"/>
    </source>
</evidence>
<gene>
    <name evidence="2" type="ORF">FWK35_00021033</name>
</gene>
<reference evidence="2 3" key="1">
    <citation type="submission" date="2019-08" db="EMBL/GenBank/DDBJ databases">
        <title>Whole genome of Aphis craccivora.</title>
        <authorList>
            <person name="Voronova N.V."/>
            <person name="Shulinski R.S."/>
            <person name="Bandarenka Y.V."/>
            <person name="Zhorov D.G."/>
            <person name="Warner D."/>
        </authorList>
    </citation>
    <scope>NUCLEOTIDE SEQUENCE [LARGE SCALE GENOMIC DNA]</scope>
    <source>
        <strain evidence="2">180601</strain>
        <tissue evidence="2">Whole Body</tissue>
    </source>
</reference>
<feature type="compositionally biased region" description="Polar residues" evidence="1">
    <location>
        <begin position="1"/>
        <end position="20"/>
    </location>
</feature>
<proteinExistence type="predicted"/>
<dbReference type="Proteomes" id="UP000478052">
    <property type="component" value="Unassembled WGS sequence"/>
</dbReference>
<evidence type="ECO:0000313" key="3">
    <source>
        <dbReference type="Proteomes" id="UP000478052"/>
    </source>
</evidence>
<feature type="compositionally biased region" description="Basic and acidic residues" evidence="1">
    <location>
        <begin position="24"/>
        <end position="34"/>
    </location>
</feature>